<dbReference type="InterPro" id="IPR001753">
    <property type="entry name" value="Enoyl-CoA_hydra/iso"/>
</dbReference>
<sequence length="261" mass="28062">MSTDTTDGLPLLSIQGPLATVRLNRPQRRHALRPVDLQRLLAICDALNADTAVRAVVLAAEPGDSERPVFCAGYDVAGFSDPQHDPRLFERVIDTVEALRPITLCALSGSVHGGATDLVLACDLRVAVPQAAFHMPATQLGLHYYPSGLRRYVSRLGLNLAQRAFLSGRALGVDELQSVGLFDAVVEPAQLPAAVAALAQRVVQLAPLAAQGTKRSLHEIDSGRADEARLREREARVLATADFAEGRAAIAERRAPRFEGR</sequence>
<dbReference type="PANTHER" id="PTHR11941:SF54">
    <property type="entry name" value="ENOYL-COA HYDRATASE, MITOCHONDRIAL"/>
    <property type="match status" value="1"/>
</dbReference>
<keyword evidence="2" id="KW-1185">Reference proteome</keyword>
<dbReference type="GO" id="GO:0006635">
    <property type="term" value="P:fatty acid beta-oxidation"/>
    <property type="evidence" value="ECO:0007669"/>
    <property type="project" value="TreeGrafter"/>
</dbReference>
<dbReference type="Gene3D" id="3.90.226.10">
    <property type="entry name" value="2-enoyl-CoA Hydratase, Chain A, domain 1"/>
    <property type="match status" value="1"/>
</dbReference>
<organism evidence="1 2">
    <name type="scientific">Ideonella alba</name>
    <dbReference type="NCBI Taxonomy" id="2824118"/>
    <lineage>
        <taxon>Bacteria</taxon>
        <taxon>Pseudomonadati</taxon>
        <taxon>Pseudomonadota</taxon>
        <taxon>Betaproteobacteria</taxon>
        <taxon>Burkholderiales</taxon>
        <taxon>Sphaerotilaceae</taxon>
        <taxon>Ideonella</taxon>
    </lineage>
</organism>
<dbReference type="Pfam" id="PF00378">
    <property type="entry name" value="ECH_1"/>
    <property type="match status" value="1"/>
</dbReference>
<protein>
    <submittedName>
        <fullName evidence="1">Enoyl-CoA hydratase/isomerase family protein</fullName>
    </submittedName>
</protein>
<dbReference type="InterPro" id="IPR029045">
    <property type="entry name" value="ClpP/crotonase-like_dom_sf"/>
</dbReference>
<evidence type="ECO:0000313" key="2">
    <source>
        <dbReference type="Proteomes" id="UP000676246"/>
    </source>
</evidence>
<dbReference type="AlphaFoldDB" id="A0A941BBB3"/>
<dbReference type="CDD" id="cd06558">
    <property type="entry name" value="crotonase-like"/>
    <property type="match status" value="1"/>
</dbReference>
<dbReference type="RefSeq" id="WP_210853680.1">
    <property type="nucleotide sequence ID" value="NZ_JAGQDD010000005.1"/>
</dbReference>
<accession>A0A941BBB3</accession>
<dbReference type="Proteomes" id="UP000676246">
    <property type="component" value="Unassembled WGS sequence"/>
</dbReference>
<proteinExistence type="predicted"/>
<dbReference type="EMBL" id="JAGQDD010000005">
    <property type="protein sequence ID" value="MBQ0930690.1"/>
    <property type="molecule type" value="Genomic_DNA"/>
</dbReference>
<comment type="caution">
    <text evidence="1">The sequence shown here is derived from an EMBL/GenBank/DDBJ whole genome shotgun (WGS) entry which is preliminary data.</text>
</comment>
<evidence type="ECO:0000313" key="1">
    <source>
        <dbReference type="EMBL" id="MBQ0930690.1"/>
    </source>
</evidence>
<dbReference type="GO" id="GO:0003824">
    <property type="term" value="F:catalytic activity"/>
    <property type="evidence" value="ECO:0007669"/>
    <property type="project" value="UniProtKB-ARBA"/>
</dbReference>
<dbReference type="SUPFAM" id="SSF52096">
    <property type="entry name" value="ClpP/crotonase"/>
    <property type="match status" value="1"/>
</dbReference>
<dbReference type="PANTHER" id="PTHR11941">
    <property type="entry name" value="ENOYL-COA HYDRATASE-RELATED"/>
    <property type="match status" value="1"/>
</dbReference>
<reference evidence="1 2" key="1">
    <citation type="submission" date="2021-04" db="EMBL/GenBank/DDBJ databases">
        <title>The genome sequence of Ideonella sp. 3Y2.</title>
        <authorList>
            <person name="Liu Y."/>
        </authorList>
    </citation>
    <scope>NUCLEOTIDE SEQUENCE [LARGE SCALE GENOMIC DNA]</scope>
    <source>
        <strain evidence="1 2">3Y2</strain>
    </source>
</reference>
<gene>
    <name evidence="1" type="ORF">KAK03_09330</name>
</gene>
<name>A0A941BBB3_9BURK</name>